<feature type="binding site" evidence="7">
    <location>
        <position position="497"/>
    </location>
    <ligand>
        <name>Ca(2+)</name>
        <dbReference type="ChEBI" id="CHEBI:29108"/>
    </ligand>
</feature>
<dbReference type="Proteomes" id="UP001515480">
    <property type="component" value="Unassembled WGS sequence"/>
</dbReference>
<dbReference type="GO" id="GO:0046872">
    <property type="term" value="F:metal ion binding"/>
    <property type="evidence" value="ECO:0007669"/>
    <property type="project" value="UniProtKB-UniRule"/>
</dbReference>
<feature type="binding site" evidence="7">
    <location>
        <position position="499"/>
    </location>
    <ligand>
        <name>Ca(2+)</name>
        <dbReference type="ChEBI" id="CHEBI:29108"/>
    </ligand>
</feature>
<evidence type="ECO:0000256" key="5">
    <source>
        <dbReference type="ARBA" id="ARBA00022837"/>
    </source>
</evidence>
<keyword evidence="5 7" id="KW-0106">Calcium</keyword>
<evidence type="ECO:0000256" key="6">
    <source>
        <dbReference type="ARBA" id="ARBA00023145"/>
    </source>
</evidence>
<dbReference type="SUPFAM" id="SSF54897">
    <property type="entry name" value="Protease propeptides/inhibitors"/>
    <property type="match status" value="1"/>
</dbReference>
<dbReference type="InterPro" id="IPR050819">
    <property type="entry name" value="Tripeptidyl-peptidase_I"/>
</dbReference>
<dbReference type="PANTHER" id="PTHR14218">
    <property type="entry name" value="PROTEASE S8 TRIPEPTIDYL PEPTIDASE I CLN2"/>
    <property type="match status" value="1"/>
</dbReference>
<evidence type="ECO:0000256" key="7">
    <source>
        <dbReference type="PROSITE-ProRule" id="PRU01032"/>
    </source>
</evidence>
<dbReference type="InterPro" id="IPR023828">
    <property type="entry name" value="Peptidase_S8_Ser-AS"/>
</dbReference>
<proteinExistence type="predicted"/>
<dbReference type="SUPFAM" id="SSF52743">
    <property type="entry name" value="Subtilisin-like"/>
    <property type="match status" value="1"/>
</dbReference>
<feature type="binding site" evidence="7">
    <location>
        <position position="478"/>
    </location>
    <ligand>
        <name>Ca(2+)</name>
        <dbReference type="ChEBI" id="CHEBI:29108"/>
    </ligand>
</feature>
<accession>A0AB34IJK9</accession>
<protein>
    <recommendedName>
        <fullName evidence="8">Peptidase S53 domain-containing protein</fullName>
    </recommendedName>
</protein>
<dbReference type="GO" id="GO:0006508">
    <property type="term" value="P:proteolysis"/>
    <property type="evidence" value="ECO:0007669"/>
    <property type="project" value="UniProtKB-KW"/>
</dbReference>
<dbReference type="Pfam" id="PF00082">
    <property type="entry name" value="Peptidase_S8"/>
    <property type="match status" value="1"/>
</dbReference>
<evidence type="ECO:0000256" key="3">
    <source>
        <dbReference type="ARBA" id="ARBA00022801"/>
    </source>
</evidence>
<keyword evidence="3" id="KW-0378">Hydrolase</keyword>
<dbReference type="SMART" id="SM00944">
    <property type="entry name" value="Pro-kuma_activ"/>
    <property type="match status" value="1"/>
</dbReference>
<evidence type="ECO:0000256" key="1">
    <source>
        <dbReference type="ARBA" id="ARBA00022670"/>
    </source>
</evidence>
<dbReference type="CDD" id="cd11377">
    <property type="entry name" value="Pro-peptidase_S53"/>
    <property type="match status" value="1"/>
</dbReference>
<dbReference type="InterPro" id="IPR030400">
    <property type="entry name" value="Sedolisin_dom"/>
</dbReference>
<dbReference type="AlphaFoldDB" id="A0AB34IJK9"/>
<evidence type="ECO:0000259" key="8">
    <source>
        <dbReference type="PROSITE" id="PS51695"/>
    </source>
</evidence>
<comment type="cofactor">
    <cofactor evidence="7">
        <name>Ca(2+)</name>
        <dbReference type="ChEBI" id="CHEBI:29108"/>
    </cofactor>
    <text evidence="7">Binds 1 Ca(2+) ion per subunit.</text>
</comment>
<evidence type="ECO:0000256" key="4">
    <source>
        <dbReference type="ARBA" id="ARBA00022825"/>
    </source>
</evidence>
<keyword evidence="10" id="KW-1185">Reference proteome</keyword>
<organism evidence="9 10">
    <name type="scientific">Prymnesium parvum</name>
    <name type="common">Toxic golden alga</name>
    <dbReference type="NCBI Taxonomy" id="97485"/>
    <lineage>
        <taxon>Eukaryota</taxon>
        <taxon>Haptista</taxon>
        <taxon>Haptophyta</taxon>
        <taxon>Prymnesiophyceae</taxon>
        <taxon>Prymnesiales</taxon>
        <taxon>Prymnesiaceae</taxon>
        <taxon>Prymnesium</taxon>
    </lineage>
</organism>
<dbReference type="Pfam" id="PF09286">
    <property type="entry name" value="Pro-kuma_activ"/>
    <property type="match status" value="1"/>
</dbReference>
<keyword evidence="2 7" id="KW-0479">Metal-binding</keyword>
<dbReference type="InterPro" id="IPR000209">
    <property type="entry name" value="Peptidase_S8/S53_dom"/>
</dbReference>
<dbReference type="GO" id="GO:0004252">
    <property type="term" value="F:serine-type endopeptidase activity"/>
    <property type="evidence" value="ECO:0007669"/>
    <property type="project" value="InterPro"/>
</dbReference>
<name>A0AB34IJK9_PRYPA</name>
<comment type="caution">
    <text evidence="7">Lacks conserved residue(s) required for the propagation of feature annotation.</text>
</comment>
<dbReference type="CDD" id="cd04056">
    <property type="entry name" value="Peptidases_S53"/>
    <property type="match status" value="1"/>
</dbReference>
<keyword evidence="4" id="KW-0720">Serine protease</keyword>
<feature type="domain" description="Peptidase S53" evidence="8">
    <location>
        <begin position="179"/>
        <end position="516"/>
    </location>
</feature>
<dbReference type="PANTHER" id="PTHR14218:SF15">
    <property type="entry name" value="TRIPEPTIDYL-PEPTIDASE 1"/>
    <property type="match status" value="1"/>
</dbReference>
<dbReference type="InterPro" id="IPR015366">
    <property type="entry name" value="S53_propep"/>
</dbReference>
<dbReference type="EMBL" id="JBGBPQ010000026">
    <property type="protein sequence ID" value="KAL1499136.1"/>
    <property type="molecule type" value="Genomic_DNA"/>
</dbReference>
<gene>
    <name evidence="9" type="ORF">AB1Y20_013647</name>
</gene>
<dbReference type="PROSITE" id="PS51695">
    <property type="entry name" value="SEDOLISIN"/>
    <property type="match status" value="1"/>
</dbReference>
<evidence type="ECO:0000256" key="2">
    <source>
        <dbReference type="ARBA" id="ARBA00022723"/>
    </source>
</evidence>
<evidence type="ECO:0000313" key="10">
    <source>
        <dbReference type="Proteomes" id="UP001515480"/>
    </source>
</evidence>
<keyword evidence="6" id="KW-0865">Zymogen</keyword>
<keyword evidence="1" id="KW-0645">Protease</keyword>
<evidence type="ECO:0000313" key="9">
    <source>
        <dbReference type="EMBL" id="KAL1499136.1"/>
    </source>
</evidence>
<dbReference type="Gene3D" id="3.40.50.200">
    <property type="entry name" value="Peptidase S8/S53 domain"/>
    <property type="match status" value="1"/>
</dbReference>
<dbReference type="PROSITE" id="PS00138">
    <property type="entry name" value="SUBTILASE_SER"/>
    <property type="match status" value="1"/>
</dbReference>
<comment type="caution">
    <text evidence="9">The sequence shown here is derived from an EMBL/GenBank/DDBJ whole genome shotgun (WGS) entry which is preliminary data.</text>
</comment>
<feature type="binding site" evidence="7">
    <location>
        <position position="477"/>
    </location>
    <ligand>
        <name>Ca(2+)</name>
        <dbReference type="ChEBI" id="CHEBI:29108"/>
    </ligand>
</feature>
<reference evidence="9 10" key="1">
    <citation type="journal article" date="2024" name="Science">
        <title>Giant polyketide synthase enzymes in the biosynthesis of giant marine polyether toxins.</title>
        <authorList>
            <person name="Fallon T.R."/>
            <person name="Shende V.V."/>
            <person name="Wierzbicki I.H."/>
            <person name="Pendleton A.L."/>
            <person name="Watervoot N.F."/>
            <person name="Auber R.P."/>
            <person name="Gonzalez D.J."/>
            <person name="Wisecaver J.H."/>
            <person name="Moore B.S."/>
        </authorList>
    </citation>
    <scope>NUCLEOTIDE SEQUENCE [LARGE SCALE GENOMIC DNA]</scope>
    <source>
        <strain evidence="9 10">12B1</strain>
    </source>
</reference>
<dbReference type="InterPro" id="IPR036852">
    <property type="entry name" value="Peptidase_S8/S53_dom_sf"/>
</dbReference>
<sequence>MLAVLSATLAFSASSPTTVETARRVTLEPAVSPYNASASSWAFHSTPPAEQMIKLTTVLRIDESRLALLEQTLYQVSDPTHPAYGQHKSHAELAALLAVPQRRVDLVVDFWRRSGAAAVELHPTRDTLTVAISVAEHVTMVGELHQFPRPRVLQAAPSASKQSVASWPNSCKSSACANAVTPSVLAARYNFPATQTAVAGNSMAVAEFQGQYYKPDDLAYFNSHCGADAAVAHQIGGNVPSAGVEAELDVEYTSVSGVAGATAQQITSLTSPPLVHSVSYGNDEAQQTSKEYMLSVNTALMKAGTMGLSILFASGDQGVCGREGCGFLFHKFHPDFPAGSPYVTAVGGTDFATAGVIGDEKAWTDGGGGFSDTFAMPSYQQAAVSAYLSSAEANLPKASLFNAKGRGYPDVAALAGTQNPYCVVTSGGFEGVGGTSAASPVVAAIFARLNGLRLAKGGKPLGFLNPFIYQNAAAFNDVKQGVNTGGGGAGGFQAIGGWDAATGVGTPDYGKLAQLV</sequence>
<dbReference type="GO" id="GO:0008240">
    <property type="term" value="F:tripeptidyl-peptidase activity"/>
    <property type="evidence" value="ECO:0007669"/>
    <property type="project" value="TreeGrafter"/>
</dbReference>